<sequence>MQTSNYVNHNPDHHTVQDSLAHDVSIHHSNPQVSETTTVDSLNAPESAIEVGFTAHSQEVITCHTKHLTEQQGAAAANSAATSYSASPATSEADWTSPTSTVVLEDSVNTEKRIVIESITVPGIAIDRVTQAERGFSFAGPNINVVNGNPAPNNTQNALLLYAVKEKYTLVTDYAAPSVIHDGEILIKVTAIGLNPIDWKALLPWIFGRDFAGVVIQASSIPSRLKVGDIVLVPSTDYRDIRKAGFQEYAVTTHYNAAQIPLDISIHCGASLGVAFVTTTLALGISFGLDFSSVTKVPGPNLPQFLKEVNIEQILADVRDECFSSAPQSEWVQQGDWIAIWGASTTTGYITLQLAKLYGLRVICTADIARHGAKLHEAGADLLGALSTHEPDGSHAHLLGLTGLPKERNLRIRYHAVPIKTFHAVPAVGESFLRHVSHCGQELSHRRKDLAERGGTYALERNLCRLLADARRPSADASASASS</sequence>
<name>A0A3E2GYY1_SCYLI</name>
<proteinExistence type="predicted"/>
<gene>
    <name evidence="2" type="ORF">B7463_g9984</name>
</gene>
<evidence type="ECO:0000259" key="1">
    <source>
        <dbReference type="Pfam" id="PF08240"/>
    </source>
</evidence>
<dbReference type="Gene3D" id="3.90.180.10">
    <property type="entry name" value="Medium-chain alcohol dehydrogenases, catalytic domain"/>
    <property type="match status" value="1"/>
</dbReference>
<dbReference type="InterPro" id="IPR013154">
    <property type="entry name" value="ADH-like_N"/>
</dbReference>
<dbReference type="Proteomes" id="UP000258309">
    <property type="component" value="Unassembled WGS sequence"/>
</dbReference>
<dbReference type="OrthoDB" id="10257049at2759"/>
<dbReference type="EMBL" id="NCSJ02000267">
    <property type="protein sequence ID" value="RFU26354.1"/>
    <property type="molecule type" value="Genomic_DNA"/>
</dbReference>
<accession>A0A3E2GYY1</accession>
<reference evidence="2 3" key="1">
    <citation type="submission" date="2018-05" db="EMBL/GenBank/DDBJ databases">
        <title>Draft genome sequence of Scytalidium lignicola DSM 105466, a ubiquitous saprotrophic fungus.</title>
        <authorList>
            <person name="Buettner E."/>
            <person name="Gebauer A.M."/>
            <person name="Hofrichter M."/>
            <person name="Liers C."/>
            <person name="Kellner H."/>
        </authorList>
    </citation>
    <scope>NUCLEOTIDE SEQUENCE [LARGE SCALE GENOMIC DNA]</scope>
    <source>
        <strain evidence="2 3">DSM 105466</strain>
    </source>
</reference>
<protein>
    <recommendedName>
        <fullName evidence="1">Alcohol dehydrogenase-like N-terminal domain-containing protein</fullName>
    </recommendedName>
</protein>
<evidence type="ECO:0000313" key="3">
    <source>
        <dbReference type="Proteomes" id="UP000258309"/>
    </source>
</evidence>
<keyword evidence="3" id="KW-1185">Reference proteome</keyword>
<dbReference type="Pfam" id="PF08240">
    <property type="entry name" value="ADH_N"/>
    <property type="match status" value="1"/>
</dbReference>
<dbReference type="STRING" id="5539.A0A3E2GYY1"/>
<feature type="non-terminal residue" evidence="2">
    <location>
        <position position="483"/>
    </location>
</feature>
<feature type="domain" description="Alcohol dehydrogenase-like N-terminal" evidence="1">
    <location>
        <begin position="182"/>
        <end position="261"/>
    </location>
</feature>
<feature type="non-terminal residue" evidence="2">
    <location>
        <position position="1"/>
    </location>
</feature>
<dbReference type="SUPFAM" id="SSF51735">
    <property type="entry name" value="NAD(P)-binding Rossmann-fold domains"/>
    <property type="match status" value="1"/>
</dbReference>
<dbReference type="SUPFAM" id="SSF50129">
    <property type="entry name" value="GroES-like"/>
    <property type="match status" value="1"/>
</dbReference>
<comment type="caution">
    <text evidence="2">The sequence shown here is derived from an EMBL/GenBank/DDBJ whole genome shotgun (WGS) entry which is preliminary data.</text>
</comment>
<dbReference type="PANTHER" id="PTHR43482:SF2">
    <property type="entry name" value="ZINC-BINDING DEHYDROGENASE FAMILY, PUTATIVE (AFU_ORTHOLOGUE AFUA_3G15030)-RELATED"/>
    <property type="match status" value="1"/>
</dbReference>
<dbReference type="InterPro" id="IPR011032">
    <property type="entry name" value="GroES-like_sf"/>
</dbReference>
<dbReference type="InterPro" id="IPR052585">
    <property type="entry name" value="Lipid_raft_assoc_Zn_ADH"/>
</dbReference>
<evidence type="ECO:0000313" key="2">
    <source>
        <dbReference type="EMBL" id="RFU26354.1"/>
    </source>
</evidence>
<dbReference type="InterPro" id="IPR036291">
    <property type="entry name" value="NAD(P)-bd_dom_sf"/>
</dbReference>
<dbReference type="Gene3D" id="3.40.50.720">
    <property type="entry name" value="NAD(P)-binding Rossmann-like Domain"/>
    <property type="match status" value="1"/>
</dbReference>
<dbReference type="AlphaFoldDB" id="A0A3E2GYY1"/>
<organism evidence="2 3">
    <name type="scientific">Scytalidium lignicola</name>
    <name type="common">Hyphomycete</name>
    <dbReference type="NCBI Taxonomy" id="5539"/>
    <lineage>
        <taxon>Eukaryota</taxon>
        <taxon>Fungi</taxon>
        <taxon>Dikarya</taxon>
        <taxon>Ascomycota</taxon>
        <taxon>Pezizomycotina</taxon>
        <taxon>Leotiomycetes</taxon>
        <taxon>Leotiomycetes incertae sedis</taxon>
        <taxon>Scytalidium</taxon>
    </lineage>
</organism>
<dbReference type="PANTHER" id="PTHR43482">
    <property type="entry name" value="PROTEIN AST1-RELATED"/>
    <property type="match status" value="1"/>
</dbReference>